<evidence type="ECO:0000256" key="4">
    <source>
        <dbReference type="ARBA" id="ARBA00023015"/>
    </source>
</evidence>
<comment type="caution">
    <text evidence="11">The sequence shown here is derived from an EMBL/GenBank/DDBJ whole genome shotgun (WGS) entry which is preliminary data.</text>
</comment>
<evidence type="ECO:0000256" key="3">
    <source>
        <dbReference type="ARBA" id="ARBA00019615"/>
    </source>
</evidence>
<feature type="compositionally biased region" description="Polar residues" evidence="10">
    <location>
        <begin position="150"/>
        <end position="162"/>
    </location>
</feature>
<comment type="subunit">
    <text evidence="9">Component of the Mediator complex.</text>
</comment>
<comment type="similarity">
    <text evidence="2 9">Belongs to the Mediator complex subunit 19 family.</text>
</comment>
<dbReference type="GO" id="GO:0003712">
    <property type="term" value="F:transcription coregulator activity"/>
    <property type="evidence" value="ECO:0007669"/>
    <property type="project" value="InterPro"/>
</dbReference>
<evidence type="ECO:0000313" key="12">
    <source>
        <dbReference type="Proteomes" id="UP001378960"/>
    </source>
</evidence>
<dbReference type="EMBL" id="BTGB01000001">
    <property type="protein sequence ID" value="GMM44792.1"/>
    <property type="molecule type" value="Genomic_DNA"/>
</dbReference>
<proteinExistence type="inferred from homology"/>
<dbReference type="PANTHER" id="PTHR28270:SF1">
    <property type="entry name" value="MEDIATOR OF RNA POLYMERASE II TRANSCRIPTION SUBUNIT 19"/>
    <property type="match status" value="1"/>
</dbReference>
<dbReference type="PANTHER" id="PTHR28270">
    <property type="entry name" value="MEDIATOR OF RNA POLYMERASE II TRANSCRIPTION SUBUNIT 19"/>
    <property type="match status" value="1"/>
</dbReference>
<evidence type="ECO:0000256" key="1">
    <source>
        <dbReference type="ARBA" id="ARBA00004123"/>
    </source>
</evidence>
<feature type="compositionally biased region" description="Basic residues" evidence="10">
    <location>
        <begin position="166"/>
        <end position="175"/>
    </location>
</feature>
<keyword evidence="4 9" id="KW-0805">Transcription regulation</keyword>
<evidence type="ECO:0000256" key="6">
    <source>
        <dbReference type="ARBA" id="ARBA00023163"/>
    </source>
</evidence>
<organism evidence="11 12">
    <name type="scientific">Pichia kluyveri</name>
    <name type="common">Yeast</name>
    <dbReference type="NCBI Taxonomy" id="36015"/>
    <lineage>
        <taxon>Eukaryota</taxon>
        <taxon>Fungi</taxon>
        <taxon>Dikarya</taxon>
        <taxon>Ascomycota</taxon>
        <taxon>Saccharomycotina</taxon>
        <taxon>Pichiomycetes</taxon>
        <taxon>Pichiales</taxon>
        <taxon>Pichiaceae</taxon>
        <taxon>Pichia</taxon>
    </lineage>
</organism>
<evidence type="ECO:0000256" key="8">
    <source>
        <dbReference type="ARBA" id="ARBA00032018"/>
    </source>
</evidence>
<keyword evidence="12" id="KW-1185">Reference proteome</keyword>
<dbReference type="GO" id="GO:0070847">
    <property type="term" value="C:core mediator complex"/>
    <property type="evidence" value="ECO:0007669"/>
    <property type="project" value="TreeGrafter"/>
</dbReference>
<dbReference type="GO" id="GO:0016592">
    <property type="term" value="C:mediator complex"/>
    <property type="evidence" value="ECO:0007669"/>
    <property type="project" value="InterPro"/>
</dbReference>
<comment type="function">
    <text evidence="9">Component of the Mediator complex, a coactivator involved in the regulated transcription of nearly all RNA polymerase II-dependent genes. Mediator functions as a bridge to convey information from gene-specific regulatory proteins to the basal RNA polymerase II transcription machinery. Mediator is recruited to promoters by direct interactions with regulatory proteins and serves as a scaffold for the assembly of a functional preinitiation complex with RNA polymerase II and the general transcription factors.</text>
</comment>
<name>A0AAV5R0J8_PICKL</name>
<dbReference type="Proteomes" id="UP001378960">
    <property type="component" value="Unassembled WGS sequence"/>
</dbReference>
<accession>A0AAV5R0J8</accession>
<dbReference type="GO" id="GO:0006357">
    <property type="term" value="P:regulation of transcription by RNA polymerase II"/>
    <property type="evidence" value="ECO:0007669"/>
    <property type="project" value="InterPro"/>
</dbReference>
<evidence type="ECO:0000256" key="7">
    <source>
        <dbReference type="ARBA" id="ARBA00023242"/>
    </source>
</evidence>
<keyword evidence="7 9" id="KW-0539">Nucleus</keyword>
<dbReference type="Pfam" id="PF08633">
    <property type="entry name" value="Rox3"/>
    <property type="match status" value="1"/>
</dbReference>
<evidence type="ECO:0000256" key="2">
    <source>
        <dbReference type="ARBA" id="ARBA00009259"/>
    </source>
</evidence>
<dbReference type="AlphaFoldDB" id="A0AAV5R0J8"/>
<keyword evidence="5 9" id="KW-0010">Activator</keyword>
<evidence type="ECO:0000256" key="9">
    <source>
        <dbReference type="RuleBase" id="RU364151"/>
    </source>
</evidence>
<evidence type="ECO:0000313" key="11">
    <source>
        <dbReference type="EMBL" id="GMM44792.1"/>
    </source>
</evidence>
<sequence length="175" mass="20051">MPKTTPQSNQTFYFIKTDEKLPQLKPSLHDDMIRMYQLDDLANALARTKADGSKGVKLRKSYKSHIADLPGKHTIPTEDKSFTHIALMPDNPDFTKPKIELFSDEYLDKVINFEKTGSNGIPGFDSNKLSLTTIDPADLKKEREKKRKLNVTSPPDQQQIQQPELKKRHVQVKFD</sequence>
<feature type="region of interest" description="Disordered" evidence="10">
    <location>
        <begin position="137"/>
        <end position="175"/>
    </location>
</feature>
<gene>
    <name evidence="9" type="primary">MED19</name>
    <name evidence="11" type="ORF">DAPK24_013670</name>
</gene>
<protein>
    <recommendedName>
        <fullName evidence="3 9">Mediator of RNA polymerase II transcription subunit 19</fullName>
    </recommendedName>
    <alternativeName>
        <fullName evidence="8 9">Mediator complex subunit 19</fullName>
    </alternativeName>
</protein>
<evidence type="ECO:0000256" key="10">
    <source>
        <dbReference type="SAM" id="MobiDB-lite"/>
    </source>
</evidence>
<dbReference type="InterPro" id="IPR013942">
    <property type="entry name" value="Mediator_Med19_fun"/>
</dbReference>
<evidence type="ECO:0000256" key="5">
    <source>
        <dbReference type="ARBA" id="ARBA00023159"/>
    </source>
</evidence>
<reference evidence="11 12" key="1">
    <citation type="journal article" date="2023" name="Elife">
        <title>Identification of key yeast species and microbe-microbe interactions impacting larval growth of Drosophila in the wild.</title>
        <authorList>
            <person name="Mure A."/>
            <person name="Sugiura Y."/>
            <person name="Maeda R."/>
            <person name="Honda K."/>
            <person name="Sakurai N."/>
            <person name="Takahashi Y."/>
            <person name="Watada M."/>
            <person name="Katoh T."/>
            <person name="Gotoh A."/>
            <person name="Gotoh Y."/>
            <person name="Taniguchi I."/>
            <person name="Nakamura K."/>
            <person name="Hayashi T."/>
            <person name="Katayama T."/>
            <person name="Uemura T."/>
            <person name="Hattori Y."/>
        </authorList>
    </citation>
    <scope>NUCLEOTIDE SEQUENCE [LARGE SCALE GENOMIC DNA]</scope>
    <source>
        <strain evidence="11 12">PK-24</strain>
    </source>
</reference>
<comment type="subcellular location">
    <subcellularLocation>
        <location evidence="1 9">Nucleus</location>
    </subcellularLocation>
</comment>
<keyword evidence="6 9" id="KW-0804">Transcription</keyword>